<sequence length="85" mass="8772">MDPNLGIVIEIGRSFLVESGFWVGILVSFGAEIGVDAAVVGIGSASSVVVGFGMGFKSCITISSFPLDETTSASSMYRGFEIPCS</sequence>
<evidence type="ECO:0000313" key="1">
    <source>
        <dbReference type="EMBL" id="RYR52023.1"/>
    </source>
</evidence>
<protein>
    <submittedName>
        <fullName evidence="1">Uncharacterized protein</fullName>
    </submittedName>
</protein>
<proteinExistence type="predicted"/>
<evidence type="ECO:0000313" key="2">
    <source>
        <dbReference type="Proteomes" id="UP000289738"/>
    </source>
</evidence>
<dbReference type="Proteomes" id="UP000289738">
    <property type="component" value="Chromosome A06"/>
</dbReference>
<name>A0A445CMB3_ARAHY</name>
<reference evidence="1 2" key="1">
    <citation type="submission" date="2019-01" db="EMBL/GenBank/DDBJ databases">
        <title>Sequencing of cultivated peanut Arachis hypogaea provides insights into genome evolution and oil improvement.</title>
        <authorList>
            <person name="Chen X."/>
        </authorList>
    </citation>
    <scope>NUCLEOTIDE SEQUENCE [LARGE SCALE GENOMIC DNA]</scope>
    <source>
        <strain evidence="2">cv. Fuhuasheng</strain>
        <tissue evidence="1">Leaves</tissue>
    </source>
</reference>
<dbReference type="EMBL" id="SDMP01000006">
    <property type="protein sequence ID" value="RYR52023.1"/>
    <property type="molecule type" value="Genomic_DNA"/>
</dbReference>
<dbReference type="AlphaFoldDB" id="A0A445CMB3"/>
<keyword evidence="2" id="KW-1185">Reference proteome</keyword>
<gene>
    <name evidence="1" type="ORF">Ahy_A06g026952</name>
</gene>
<organism evidence="1 2">
    <name type="scientific">Arachis hypogaea</name>
    <name type="common">Peanut</name>
    <dbReference type="NCBI Taxonomy" id="3818"/>
    <lineage>
        <taxon>Eukaryota</taxon>
        <taxon>Viridiplantae</taxon>
        <taxon>Streptophyta</taxon>
        <taxon>Embryophyta</taxon>
        <taxon>Tracheophyta</taxon>
        <taxon>Spermatophyta</taxon>
        <taxon>Magnoliopsida</taxon>
        <taxon>eudicotyledons</taxon>
        <taxon>Gunneridae</taxon>
        <taxon>Pentapetalae</taxon>
        <taxon>rosids</taxon>
        <taxon>fabids</taxon>
        <taxon>Fabales</taxon>
        <taxon>Fabaceae</taxon>
        <taxon>Papilionoideae</taxon>
        <taxon>50 kb inversion clade</taxon>
        <taxon>dalbergioids sensu lato</taxon>
        <taxon>Dalbergieae</taxon>
        <taxon>Pterocarpus clade</taxon>
        <taxon>Arachis</taxon>
    </lineage>
</organism>
<comment type="caution">
    <text evidence="1">The sequence shown here is derived from an EMBL/GenBank/DDBJ whole genome shotgun (WGS) entry which is preliminary data.</text>
</comment>
<accession>A0A445CMB3</accession>